<dbReference type="InterPro" id="IPR035992">
    <property type="entry name" value="Ricin_B-like_lectins"/>
</dbReference>
<keyword evidence="4" id="KW-0378">Hydrolase</keyword>
<evidence type="ECO:0000256" key="1">
    <source>
        <dbReference type="SAM" id="MobiDB-lite"/>
    </source>
</evidence>
<feature type="compositionally biased region" description="Basic residues" evidence="1">
    <location>
        <begin position="338"/>
        <end position="350"/>
    </location>
</feature>
<dbReference type="Proteomes" id="UP000501753">
    <property type="component" value="Chromosome"/>
</dbReference>
<dbReference type="EMBL" id="CP034687">
    <property type="protein sequence ID" value="AZS83353.1"/>
    <property type="molecule type" value="Genomic_DNA"/>
</dbReference>
<dbReference type="EMBL" id="CP029078">
    <property type="protein sequence ID" value="QCN89794.1"/>
    <property type="molecule type" value="Genomic_DNA"/>
</dbReference>
<feature type="domain" description="Ricin B lectin" evidence="3">
    <location>
        <begin position="426"/>
        <end position="556"/>
    </location>
</feature>
<protein>
    <submittedName>
        <fullName evidence="4">Hydrolase</fullName>
    </submittedName>
</protein>
<organism evidence="4 6">
    <name type="scientific">Streptomyces griseoviridis</name>
    <dbReference type="NCBI Taxonomy" id="45398"/>
    <lineage>
        <taxon>Bacteria</taxon>
        <taxon>Bacillati</taxon>
        <taxon>Actinomycetota</taxon>
        <taxon>Actinomycetes</taxon>
        <taxon>Kitasatosporales</taxon>
        <taxon>Streptomycetaceae</taxon>
        <taxon>Streptomyces</taxon>
    </lineage>
</organism>
<reference evidence="4 6" key="2">
    <citation type="submission" date="2018-12" db="EMBL/GenBank/DDBJ databases">
        <title>Streptomyces griseoviridis F1-27 complete genome.</title>
        <authorList>
            <person name="Mariita R.M."/>
            <person name="Sello J.K."/>
        </authorList>
    </citation>
    <scope>NUCLEOTIDE SEQUENCE [LARGE SCALE GENOMIC DNA]</scope>
    <source>
        <strain evidence="4 6">F1-27</strain>
    </source>
</reference>
<feature type="compositionally biased region" description="Pro residues" evidence="1">
    <location>
        <begin position="323"/>
        <end position="332"/>
    </location>
</feature>
<dbReference type="GO" id="GO:0016787">
    <property type="term" value="F:hydrolase activity"/>
    <property type="evidence" value="ECO:0007669"/>
    <property type="project" value="UniProtKB-KW"/>
</dbReference>
<name>A0A3Q9KLN6_STRGD</name>
<feature type="region of interest" description="Disordered" evidence="1">
    <location>
        <begin position="554"/>
        <end position="591"/>
    </location>
</feature>
<feature type="compositionally biased region" description="Low complexity" evidence="1">
    <location>
        <begin position="399"/>
        <end position="422"/>
    </location>
</feature>
<dbReference type="SUPFAM" id="SSF50370">
    <property type="entry name" value="Ricin B-like lectins"/>
    <property type="match status" value="1"/>
</dbReference>
<dbReference type="Proteomes" id="UP000271291">
    <property type="component" value="Chromosome"/>
</dbReference>
<evidence type="ECO:0000313" key="7">
    <source>
        <dbReference type="Proteomes" id="UP000501753"/>
    </source>
</evidence>
<keyword evidence="2" id="KW-0812">Transmembrane</keyword>
<feature type="region of interest" description="Disordered" evidence="1">
    <location>
        <begin position="1"/>
        <end position="56"/>
    </location>
</feature>
<feature type="region of interest" description="Disordered" evidence="1">
    <location>
        <begin position="398"/>
        <end position="427"/>
    </location>
</feature>
<feature type="region of interest" description="Disordered" evidence="1">
    <location>
        <begin position="320"/>
        <end position="364"/>
    </location>
</feature>
<feature type="compositionally biased region" description="Pro residues" evidence="1">
    <location>
        <begin position="35"/>
        <end position="50"/>
    </location>
</feature>
<dbReference type="AlphaFoldDB" id="A0A3Q9KLN6"/>
<dbReference type="Gene3D" id="2.80.10.50">
    <property type="match status" value="1"/>
</dbReference>
<evidence type="ECO:0000313" key="5">
    <source>
        <dbReference type="EMBL" id="QCN89794.1"/>
    </source>
</evidence>
<feature type="transmembrane region" description="Helical" evidence="2">
    <location>
        <begin position="370"/>
        <end position="392"/>
    </location>
</feature>
<reference evidence="5 7" key="1">
    <citation type="submission" date="2018-04" db="EMBL/GenBank/DDBJ databases">
        <title>Complete genome sequences of Streptomyces griseoviridis K61 and characterization of antagonistic properties of biological control agents.</title>
        <authorList>
            <person name="Mariita R.M."/>
            <person name="Sello J.K."/>
        </authorList>
    </citation>
    <scope>NUCLEOTIDE SEQUENCE [LARGE SCALE GENOMIC DNA]</scope>
    <source>
        <strain evidence="5 7">K61</strain>
    </source>
</reference>
<evidence type="ECO:0000259" key="3">
    <source>
        <dbReference type="SMART" id="SM00458"/>
    </source>
</evidence>
<dbReference type="RefSeq" id="WP_127176266.1">
    <property type="nucleotide sequence ID" value="NZ_CP029078.1"/>
</dbReference>
<dbReference type="OrthoDB" id="5056661at2"/>
<proteinExistence type="predicted"/>
<dbReference type="InterPro" id="IPR000772">
    <property type="entry name" value="Ricin_B_lectin"/>
</dbReference>
<dbReference type="KEGG" id="sgd:ELQ87_02865"/>
<gene>
    <name evidence="5" type="ORF">DDJ31_36495</name>
    <name evidence="4" type="ORF">ELQ87_02865</name>
</gene>
<accession>A0A3Q9KLN6</accession>
<evidence type="ECO:0000256" key="2">
    <source>
        <dbReference type="SAM" id="Phobius"/>
    </source>
</evidence>
<evidence type="ECO:0000313" key="4">
    <source>
        <dbReference type="EMBL" id="AZS83353.1"/>
    </source>
</evidence>
<dbReference type="SMART" id="SM00458">
    <property type="entry name" value="RICIN"/>
    <property type="match status" value="1"/>
</dbReference>
<keyword evidence="7" id="KW-1185">Reference proteome</keyword>
<keyword evidence="2" id="KW-1133">Transmembrane helix</keyword>
<dbReference type="Pfam" id="PF00652">
    <property type="entry name" value="Ricin_B_lectin"/>
    <property type="match status" value="1"/>
</dbReference>
<sequence length="591" mass="61560">MRGCRPCTAARKVRTRPPRRTEPCGSPASGKESAPCPPPAPPRPPYPPAGAAPGARDEDLAARLRGRPGPETAPAIALLTARHWRRCHQYATLCLTAPTGTAPPTGTASPADTAALVTSAAFHQVLDRLALGEPATALRPRLLVAVRDTVRVWSAADGIRDVLPGLRGPLDGGGTRALSSPTGEHRRLAERSFQGLPGAARCLLWHTEVEADPVDVPAALLGMDTATATAALDQAREMFREGCLRAHRELAPTQDCRFHNRLLDIPIRRGGALLPDVHQHLAGCRHCRFAAEQLAHFEAGLGVLLAESVLGWGARGYLESRPPRTPVPPPALPFARRPSSRHAGSRRRVLPRLAPPSGPRRPRATRAPRALLAGAGLVSAGLVVTLVAAGMWSHDGDADPAASTGTGTAPAGGARSAPGTARLPATPDRSRLRNEAAGLCLDIKGTPERGAGTGLAPCSTAPTQRWTYENDGLLRSEAEPGLCLDAHLDAGVVVLGGCAAAKDARADDVRYDLTVRGELLPRWDERLALAPVTGDAGAAVVVTVRDGSAAQRWSAVPAGRADPGSLTVTAEPGSGAGADVVSRPGPSARPR</sequence>
<keyword evidence="2" id="KW-0472">Membrane</keyword>
<dbReference type="PROSITE" id="PS50231">
    <property type="entry name" value="RICIN_B_LECTIN"/>
    <property type="match status" value="1"/>
</dbReference>
<evidence type="ECO:0000313" key="6">
    <source>
        <dbReference type="Proteomes" id="UP000271291"/>
    </source>
</evidence>